<evidence type="ECO:0000313" key="5">
    <source>
        <dbReference type="Proteomes" id="UP001281761"/>
    </source>
</evidence>
<evidence type="ECO:0000256" key="1">
    <source>
        <dbReference type="ARBA" id="ARBA00023117"/>
    </source>
</evidence>
<dbReference type="SUPFAM" id="SSF47370">
    <property type="entry name" value="Bromodomain"/>
    <property type="match status" value="1"/>
</dbReference>
<evidence type="ECO:0000256" key="2">
    <source>
        <dbReference type="PROSITE-ProRule" id="PRU00035"/>
    </source>
</evidence>
<sequence length="168" mass="19011">MLQQRSPSHPLATPISPIHLVQQHDGDKRLASSPVMLPSQLTFQQSSLFPPTNHIRPSKSSQIITPYSEQMTFYQSLLKELIANKNGHPFLHPVDPENMGIPEYSDVIVHPMNLLAIKKNLDSNKYEANIDQAAYDLFLVIDNCYRFNPPGLDVSLAAEFLHKLIVRQ</sequence>
<dbReference type="PANTHER" id="PTHR22880:SF225">
    <property type="entry name" value="BROMODOMAIN-CONTAINING PROTEIN BET-1-RELATED"/>
    <property type="match status" value="1"/>
</dbReference>
<feature type="domain" description="Bromo" evidence="3">
    <location>
        <begin position="82"/>
        <end position="155"/>
    </location>
</feature>
<comment type="caution">
    <text evidence="4">The sequence shown here is derived from an EMBL/GenBank/DDBJ whole genome shotgun (WGS) entry which is preliminary data.</text>
</comment>
<dbReference type="PANTHER" id="PTHR22880">
    <property type="entry name" value="FALZ-RELATED BROMODOMAIN-CONTAINING PROTEINS"/>
    <property type="match status" value="1"/>
</dbReference>
<evidence type="ECO:0000313" key="4">
    <source>
        <dbReference type="EMBL" id="KAK2952747.1"/>
    </source>
</evidence>
<dbReference type="PRINTS" id="PR00503">
    <property type="entry name" value="BROMODOMAIN"/>
</dbReference>
<gene>
    <name evidence="4" type="ORF">BLNAU_12396</name>
</gene>
<dbReference type="Proteomes" id="UP001281761">
    <property type="component" value="Unassembled WGS sequence"/>
</dbReference>
<protein>
    <submittedName>
        <fullName evidence="4">Bromodomain</fullName>
    </submittedName>
</protein>
<dbReference type="Gene3D" id="1.20.920.10">
    <property type="entry name" value="Bromodomain-like"/>
    <property type="match status" value="1"/>
</dbReference>
<reference evidence="4 5" key="1">
    <citation type="journal article" date="2022" name="bioRxiv">
        <title>Genomics of Preaxostyla Flagellates Illuminates Evolutionary Transitions and the Path Towards Mitochondrial Loss.</title>
        <authorList>
            <person name="Novak L.V.F."/>
            <person name="Treitli S.C."/>
            <person name="Pyrih J."/>
            <person name="Halakuc P."/>
            <person name="Pipaliya S.V."/>
            <person name="Vacek V."/>
            <person name="Brzon O."/>
            <person name="Soukal P."/>
            <person name="Eme L."/>
            <person name="Dacks J.B."/>
            <person name="Karnkowska A."/>
            <person name="Elias M."/>
            <person name="Hampl V."/>
        </authorList>
    </citation>
    <scope>NUCLEOTIDE SEQUENCE [LARGE SCALE GENOMIC DNA]</scope>
    <source>
        <strain evidence="4">NAU3</strain>
        <tissue evidence="4">Gut</tissue>
    </source>
</reference>
<evidence type="ECO:0000259" key="3">
    <source>
        <dbReference type="PROSITE" id="PS50014"/>
    </source>
</evidence>
<dbReference type="SMART" id="SM00297">
    <property type="entry name" value="BROMO"/>
    <property type="match status" value="1"/>
</dbReference>
<accession>A0ABQ9XJY8</accession>
<keyword evidence="1 2" id="KW-0103">Bromodomain</keyword>
<organism evidence="4 5">
    <name type="scientific">Blattamonas nauphoetae</name>
    <dbReference type="NCBI Taxonomy" id="2049346"/>
    <lineage>
        <taxon>Eukaryota</taxon>
        <taxon>Metamonada</taxon>
        <taxon>Preaxostyla</taxon>
        <taxon>Oxymonadida</taxon>
        <taxon>Blattamonas</taxon>
    </lineage>
</organism>
<dbReference type="InterPro" id="IPR001487">
    <property type="entry name" value="Bromodomain"/>
</dbReference>
<dbReference type="InterPro" id="IPR050935">
    <property type="entry name" value="Bromo_chromatin_reader"/>
</dbReference>
<dbReference type="PROSITE" id="PS50014">
    <property type="entry name" value="BROMODOMAIN_2"/>
    <property type="match status" value="1"/>
</dbReference>
<name>A0ABQ9XJY8_9EUKA</name>
<keyword evidence="5" id="KW-1185">Reference proteome</keyword>
<dbReference type="Pfam" id="PF00439">
    <property type="entry name" value="Bromodomain"/>
    <property type="match status" value="1"/>
</dbReference>
<dbReference type="EMBL" id="JARBJD010000100">
    <property type="protein sequence ID" value="KAK2952747.1"/>
    <property type="molecule type" value="Genomic_DNA"/>
</dbReference>
<dbReference type="InterPro" id="IPR036427">
    <property type="entry name" value="Bromodomain-like_sf"/>
</dbReference>
<proteinExistence type="predicted"/>